<organism evidence="1">
    <name type="scientific">uncultured Caudovirales phage</name>
    <dbReference type="NCBI Taxonomy" id="2100421"/>
    <lineage>
        <taxon>Viruses</taxon>
        <taxon>Duplodnaviria</taxon>
        <taxon>Heunggongvirae</taxon>
        <taxon>Uroviricota</taxon>
        <taxon>Caudoviricetes</taxon>
        <taxon>Peduoviridae</taxon>
        <taxon>Maltschvirus</taxon>
        <taxon>Maltschvirus maltsch</taxon>
    </lineage>
</organism>
<evidence type="ECO:0000313" key="1">
    <source>
        <dbReference type="EMBL" id="CAB5219778.1"/>
    </source>
</evidence>
<sequence>MLALIRNIKYRKQLHRLHTAYIRALSKPTSPRRQALLKQEQAR</sequence>
<name>A0A6J7WSG5_9CAUD</name>
<reference evidence="1" key="1">
    <citation type="submission" date="2020-05" db="EMBL/GenBank/DDBJ databases">
        <authorList>
            <person name="Chiriac C."/>
            <person name="Salcher M."/>
            <person name="Ghai R."/>
            <person name="Kavagutti S V."/>
        </authorList>
    </citation>
    <scope>NUCLEOTIDE SEQUENCE</scope>
</reference>
<accession>A0A6J7WSG5</accession>
<dbReference type="EMBL" id="LR798267">
    <property type="protein sequence ID" value="CAB5219778.1"/>
    <property type="molecule type" value="Genomic_DNA"/>
</dbReference>
<proteinExistence type="predicted"/>
<protein>
    <submittedName>
        <fullName evidence="1">Uncharacterized protein</fullName>
    </submittedName>
</protein>
<gene>
    <name evidence="1" type="ORF">UFOVP221_137</name>
</gene>